<sequence length="465" mass="52170">MSDALLEMAKVAMAHLRDPSMDVTSIAPRLASYFALAGRMRQAVPELGIQLHHRMVHEALQWATRSSPFYRRSLPGLSNSGSLVPIEEFESIPIMNRDDISRHIDEIRTPTANFAFATFTSGTTSGEPLIIERCEEEQRYLHEFVSTMSPPRQRADKRFALRLVTPWHGRVLEFPSQYHFIPVSVTTLSGLKTAAKLLMRTYVHDSRENRISGIGGGLISVRRLTAYLEQSVDAAVLPRLLTLQSTSEYVTAHARRQIERFWGVDLIDRFGLSEAIVGAWRCLHCRRYHLEPYGYAEVISFETGRPIADGVGRLVITGYYPFMQAVPFVRYATGDAVRLFASACPTGRPGMELLGRIDRSVLAGVAWVIGEYEIYDILDEHPALQRTPVYSQFPVGLQEAGAFPVYRYERVGETHTLYTQLRDGDELDNDRLGQLAHGIKQTLTARTGADWRVIIAGRSTGDASA</sequence>
<organism evidence="1 2">
    <name type="scientific">Ideonella alba</name>
    <dbReference type="NCBI Taxonomy" id="2824118"/>
    <lineage>
        <taxon>Bacteria</taxon>
        <taxon>Pseudomonadati</taxon>
        <taxon>Pseudomonadota</taxon>
        <taxon>Betaproteobacteria</taxon>
        <taxon>Burkholderiales</taxon>
        <taxon>Sphaerotilaceae</taxon>
        <taxon>Ideonella</taxon>
    </lineage>
</organism>
<dbReference type="InterPro" id="IPR042099">
    <property type="entry name" value="ANL_N_sf"/>
</dbReference>
<dbReference type="Gene3D" id="3.40.50.12780">
    <property type="entry name" value="N-terminal domain of ligase-like"/>
    <property type="match status" value="1"/>
</dbReference>
<dbReference type="InterPro" id="IPR053158">
    <property type="entry name" value="CapK_Type1_Caps_Biosynth"/>
</dbReference>
<reference evidence="1 2" key="1">
    <citation type="submission" date="2021-04" db="EMBL/GenBank/DDBJ databases">
        <title>The genome sequence of Ideonella sp. 3Y2.</title>
        <authorList>
            <person name="Liu Y."/>
        </authorList>
    </citation>
    <scope>NUCLEOTIDE SEQUENCE [LARGE SCALE GENOMIC DNA]</scope>
    <source>
        <strain evidence="1 2">3Y2</strain>
    </source>
</reference>
<name>A0A940Y9G0_9BURK</name>
<dbReference type="EMBL" id="JAGQDD010000005">
    <property type="protein sequence ID" value="MBQ0930625.1"/>
    <property type="molecule type" value="Genomic_DNA"/>
</dbReference>
<dbReference type="RefSeq" id="WP_210853560.1">
    <property type="nucleotide sequence ID" value="NZ_JAGQDD010000005.1"/>
</dbReference>
<evidence type="ECO:0008006" key="3">
    <source>
        <dbReference type="Google" id="ProtNLM"/>
    </source>
</evidence>
<dbReference type="PANTHER" id="PTHR36932:SF1">
    <property type="entry name" value="CAPSULAR POLYSACCHARIDE BIOSYNTHESIS PROTEIN"/>
    <property type="match status" value="1"/>
</dbReference>
<dbReference type="Proteomes" id="UP000676246">
    <property type="component" value="Unassembled WGS sequence"/>
</dbReference>
<protein>
    <recommendedName>
        <fullName evidence="3">CoF synthetase</fullName>
    </recommendedName>
</protein>
<comment type="caution">
    <text evidence="1">The sequence shown here is derived from an EMBL/GenBank/DDBJ whole genome shotgun (WGS) entry which is preliminary data.</text>
</comment>
<dbReference type="SUPFAM" id="SSF56801">
    <property type="entry name" value="Acetyl-CoA synthetase-like"/>
    <property type="match status" value="1"/>
</dbReference>
<dbReference type="AlphaFoldDB" id="A0A940Y9G0"/>
<evidence type="ECO:0000313" key="2">
    <source>
        <dbReference type="Proteomes" id="UP000676246"/>
    </source>
</evidence>
<dbReference type="PANTHER" id="PTHR36932">
    <property type="entry name" value="CAPSULAR POLYSACCHARIDE BIOSYNTHESIS PROTEIN"/>
    <property type="match status" value="1"/>
</dbReference>
<gene>
    <name evidence="1" type="ORF">KAK03_08995</name>
</gene>
<evidence type="ECO:0000313" key="1">
    <source>
        <dbReference type="EMBL" id="MBQ0930625.1"/>
    </source>
</evidence>
<accession>A0A940Y9G0</accession>
<keyword evidence="2" id="KW-1185">Reference proteome</keyword>
<proteinExistence type="predicted"/>